<evidence type="ECO:0000313" key="2">
    <source>
        <dbReference type="EMBL" id="OAY48916.1"/>
    </source>
</evidence>
<dbReference type="AlphaFoldDB" id="A0A251KRM1"/>
<keyword evidence="1" id="KW-1133">Transmembrane helix</keyword>
<sequence length="74" mass="8932">MLDGLFPVPSLFGLHLFPLLRYQLYFLSFSMTVIIWYIVRDDGWKYMERERERECNIRVSFFFSLSFVPITLLG</sequence>
<protein>
    <submittedName>
        <fullName evidence="2">Uncharacterized protein</fullName>
    </submittedName>
</protein>
<name>A0A251KRM1_MANES</name>
<dbReference type="EMBL" id="CM004391">
    <property type="protein sequence ID" value="OAY48915.1"/>
    <property type="molecule type" value="Genomic_DNA"/>
</dbReference>
<reference evidence="2" key="1">
    <citation type="submission" date="2016-02" db="EMBL/GenBank/DDBJ databases">
        <title>WGS assembly of Manihot esculenta.</title>
        <authorList>
            <person name="Bredeson J.V."/>
            <person name="Prochnik S.E."/>
            <person name="Lyons J.B."/>
            <person name="Schmutz J."/>
            <person name="Grimwood J."/>
            <person name="Vrebalov J."/>
            <person name="Bart R.S."/>
            <person name="Amuge T."/>
            <person name="Ferguson M.E."/>
            <person name="Green R."/>
            <person name="Putnam N."/>
            <person name="Stites J."/>
            <person name="Rounsley S."/>
            <person name="Rokhsar D.S."/>
        </authorList>
    </citation>
    <scope>NUCLEOTIDE SEQUENCE [LARGE SCALE GENOMIC DNA]</scope>
    <source>
        <tissue evidence="2">Leaf</tissue>
    </source>
</reference>
<keyword evidence="1" id="KW-0472">Membrane</keyword>
<evidence type="ECO:0000256" key="1">
    <source>
        <dbReference type="SAM" id="Phobius"/>
    </source>
</evidence>
<organism evidence="2">
    <name type="scientific">Manihot esculenta</name>
    <name type="common">Cassava</name>
    <name type="synonym">Jatropha manihot</name>
    <dbReference type="NCBI Taxonomy" id="3983"/>
    <lineage>
        <taxon>Eukaryota</taxon>
        <taxon>Viridiplantae</taxon>
        <taxon>Streptophyta</taxon>
        <taxon>Embryophyta</taxon>
        <taxon>Tracheophyta</taxon>
        <taxon>Spermatophyta</taxon>
        <taxon>Magnoliopsida</taxon>
        <taxon>eudicotyledons</taxon>
        <taxon>Gunneridae</taxon>
        <taxon>Pentapetalae</taxon>
        <taxon>rosids</taxon>
        <taxon>fabids</taxon>
        <taxon>Malpighiales</taxon>
        <taxon>Euphorbiaceae</taxon>
        <taxon>Crotonoideae</taxon>
        <taxon>Manihoteae</taxon>
        <taxon>Manihot</taxon>
    </lineage>
</organism>
<accession>A0A251KRM1</accession>
<dbReference type="EMBL" id="CM004391">
    <property type="protein sequence ID" value="OAY48916.1"/>
    <property type="molecule type" value="Genomic_DNA"/>
</dbReference>
<keyword evidence="1" id="KW-0812">Transmembrane</keyword>
<proteinExistence type="predicted"/>
<feature type="transmembrane region" description="Helical" evidence="1">
    <location>
        <begin position="20"/>
        <end position="39"/>
    </location>
</feature>
<gene>
    <name evidence="2" type="ORF">MANES_05G015000</name>
</gene>
<dbReference type="EMBL" id="CM004391">
    <property type="protein sequence ID" value="OAY48917.1"/>
    <property type="molecule type" value="Genomic_DNA"/>
</dbReference>